<evidence type="ECO:0000313" key="5">
    <source>
        <dbReference type="EMBL" id="SDF94178.1"/>
    </source>
</evidence>
<dbReference type="GO" id="GO:0045892">
    <property type="term" value="P:negative regulation of DNA-templated transcription"/>
    <property type="evidence" value="ECO:0007669"/>
    <property type="project" value="TreeGrafter"/>
</dbReference>
<evidence type="ECO:0000256" key="3">
    <source>
        <dbReference type="ARBA" id="ARBA00023163"/>
    </source>
</evidence>
<dbReference type="SUPFAM" id="SSF64288">
    <property type="entry name" value="Chorismate lyase-like"/>
    <property type="match status" value="1"/>
</dbReference>
<accession>A0A1G7Q6U7</accession>
<dbReference type="InterPro" id="IPR000524">
    <property type="entry name" value="Tscrpt_reg_HTH_GntR"/>
</dbReference>
<dbReference type="InterPro" id="IPR011663">
    <property type="entry name" value="UTRA"/>
</dbReference>
<protein>
    <submittedName>
        <fullName evidence="5">GntR family transcriptional regulator</fullName>
    </submittedName>
</protein>
<dbReference type="RefSeq" id="WP_074646165.1">
    <property type="nucleotide sequence ID" value="NZ_FNBL01000009.1"/>
</dbReference>
<sequence>MPDSKTETLQGRIDRIERGTAMPLWSQVRATLTTLIREDGLKEHDRLPSENELCKSFGVSRTVIREALSQMVNEGLIYRLQGKGAFVRGRRDEQNFVGTTMGFSGEMAEKKQDVTRRILRQEVTHPTPRISRMLRIDPTHPIVVVDRVMSVESVPRMIVRWAMLQESVPGLERIQLENRSLYDTINRQFGVRLVRADRWIEAVSLSVVDAELLGVEAGKAALKVESVCVNEAGHPIEYYVATFLTDRSRLHLSVSSVG</sequence>
<dbReference type="InterPro" id="IPR050679">
    <property type="entry name" value="Bact_HTH_transcr_reg"/>
</dbReference>
<dbReference type="Gene3D" id="1.10.10.10">
    <property type="entry name" value="Winged helix-like DNA-binding domain superfamily/Winged helix DNA-binding domain"/>
    <property type="match status" value="1"/>
</dbReference>
<dbReference type="SUPFAM" id="SSF46785">
    <property type="entry name" value="Winged helix' DNA-binding domain"/>
    <property type="match status" value="1"/>
</dbReference>
<dbReference type="OrthoDB" id="9800645at2"/>
<dbReference type="GO" id="GO:0003677">
    <property type="term" value="F:DNA binding"/>
    <property type="evidence" value="ECO:0007669"/>
    <property type="project" value="UniProtKB-KW"/>
</dbReference>
<dbReference type="AlphaFoldDB" id="A0A1G7Q6U7"/>
<name>A0A1G7Q6U7_9RHOB</name>
<dbReference type="InterPro" id="IPR028978">
    <property type="entry name" value="Chorismate_lyase_/UTRA_dom_sf"/>
</dbReference>
<evidence type="ECO:0000313" key="6">
    <source>
        <dbReference type="Proteomes" id="UP000182284"/>
    </source>
</evidence>
<organism evidence="5 6">
    <name type="scientific">Celeribacter baekdonensis</name>
    <dbReference type="NCBI Taxonomy" id="875171"/>
    <lineage>
        <taxon>Bacteria</taxon>
        <taxon>Pseudomonadati</taxon>
        <taxon>Pseudomonadota</taxon>
        <taxon>Alphaproteobacteria</taxon>
        <taxon>Rhodobacterales</taxon>
        <taxon>Roseobacteraceae</taxon>
        <taxon>Celeribacter</taxon>
    </lineage>
</organism>
<dbReference type="PANTHER" id="PTHR44846">
    <property type="entry name" value="MANNOSYL-D-GLYCERATE TRANSPORT/METABOLISM SYSTEM REPRESSOR MNGR-RELATED"/>
    <property type="match status" value="1"/>
</dbReference>
<feature type="domain" description="HTH gntR-type" evidence="4">
    <location>
        <begin position="22"/>
        <end position="90"/>
    </location>
</feature>
<proteinExistence type="predicted"/>
<dbReference type="InterPro" id="IPR036390">
    <property type="entry name" value="WH_DNA-bd_sf"/>
</dbReference>
<evidence type="ECO:0000256" key="1">
    <source>
        <dbReference type="ARBA" id="ARBA00023015"/>
    </source>
</evidence>
<dbReference type="PROSITE" id="PS50949">
    <property type="entry name" value="HTH_GNTR"/>
    <property type="match status" value="1"/>
</dbReference>
<dbReference type="Pfam" id="PF07702">
    <property type="entry name" value="UTRA"/>
    <property type="match status" value="1"/>
</dbReference>
<evidence type="ECO:0000259" key="4">
    <source>
        <dbReference type="PROSITE" id="PS50949"/>
    </source>
</evidence>
<dbReference type="EMBL" id="FNBL01000009">
    <property type="protein sequence ID" value="SDF94178.1"/>
    <property type="molecule type" value="Genomic_DNA"/>
</dbReference>
<dbReference type="GO" id="GO:0003700">
    <property type="term" value="F:DNA-binding transcription factor activity"/>
    <property type="evidence" value="ECO:0007669"/>
    <property type="project" value="InterPro"/>
</dbReference>
<keyword evidence="1" id="KW-0805">Transcription regulation</keyword>
<dbReference type="PRINTS" id="PR00035">
    <property type="entry name" value="HTHGNTR"/>
</dbReference>
<dbReference type="Proteomes" id="UP000182284">
    <property type="component" value="Unassembled WGS sequence"/>
</dbReference>
<dbReference type="PANTHER" id="PTHR44846:SF1">
    <property type="entry name" value="MANNOSYL-D-GLYCERATE TRANSPORT_METABOLISM SYSTEM REPRESSOR MNGR-RELATED"/>
    <property type="match status" value="1"/>
</dbReference>
<keyword evidence="2" id="KW-0238">DNA-binding</keyword>
<gene>
    <name evidence="5" type="ORF">SAMN04488117_10928</name>
</gene>
<reference evidence="5 6" key="1">
    <citation type="submission" date="2016-10" db="EMBL/GenBank/DDBJ databases">
        <authorList>
            <person name="de Groot N.N."/>
        </authorList>
    </citation>
    <scope>NUCLEOTIDE SEQUENCE [LARGE SCALE GENOMIC DNA]</scope>
    <source>
        <strain evidence="5 6">DSM 27375</strain>
    </source>
</reference>
<dbReference type="SMART" id="SM00345">
    <property type="entry name" value="HTH_GNTR"/>
    <property type="match status" value="1"/>
</dbReference>
<dbReference type="CDD" id="cd07377">
    <property type="entry name" value="WHTH_GntR"/>
    <property type="match status" value="1"/>
</dbReference>
<keyword evidence="3" id="KW-0804">Transcription</keyword>
<evidence type="ECO:0000256" key="2">
    <source>
        <dbReference type="ARBA" id="ARBA00023125"/>
    </source>
</evidence>
<dbReference type="InterPro" id="IPR036388">
    <property type="entry name" value="WH-like_DNA-bd_sf"/>
</dbReference>
<dbReference type="Pfam" id="PF00392">
    <property type="entry name" value="GntR"/>
    <property type="match status" value="1"/>
</dbReference>
<dbReference type="SMART" id="SM00866">
    <property type="entry name" value="UTRA"/>
    <property type="match status" value="1"/>
</dbReference>
<dbReference type="Gene3D" id="3.40.1410.10">
    <property type="entry name" value="Chorismate lyase-like"/>
    <property type="match status" value="1"/>
</dbReference>